<feature type="transmembrane region" description="Helical" evidence="7">
    <location>
        <begin position="86"/>
        <end position="110"/>
    </location>
</feature>
<keyword evidence="3" id="KW-1003">Cell membrane</keyword>
<evidence type="ECO:0000256" key="5">
    <source>
        <dbReference type="ARBA" id="ARBA00022989"/>
    </source>
</evidence>
<reference evidence="9 10" key="1">
    <citation type="submission" date="2019-12" db="EMBL/GenBank/DDBJ databases">
        <title>Nocardia macrotermitis sp. nov. and Nocardia aurantia sp. nov., isolated from the gut of the fungus growing-termite Macrotermes natalensis.</title>
        <authorList>
            <person name="Christine B."/>
            <person name="Rene B."/>
        </authorList>
    </citation>
    <scope>NUCLEOTIDE SEQUENCE [LARGE SCALE GENOMIC DNA]</scope>
    <source>
        <strain evidence="9 10">DSM 102126</strain>
    </source>
</reference>
<dbReference type="SUPFAM" id="SSF161098">
    <property type="entry name" value="MetI-like"/>
    <property type="match status" value="1"/>
</dbReference>
<protein>
    <submittedName>
        <fullName evidence="9">ABC transporter permease subunit</fullName>
    </submittedName>
</protein>
<gene>
    <name evidence="9" type="ORF">GQ466_10790</name>
</gene>
<dbReference type="PROSITE" id="PS50928">
    <property type="entry name" value="ABC_TM1"/>
    <property type="match status" value="1"/>
</dbReference>
<name>A0A6I4WBV5_9ACTN</name>
<evidence type="ECO:0000313" key="10">
    <source>
        <dbReference type="Proteomes" id="UP000431901"/>
    </source>
</evidence>
<comment type="subcellular location">
    <subcellularLocation>
        <location evidence="1 7">Cell membrane</location>
        <topology evidence="1 7">Multi-pass membrane protein</topology>
    </subcellularLocation>
</comment>
<dbReference type="PANTHER" id="PTHR30151">
    <property type="entry name" value="ALKANE SULFONATE ABC TRANSPORTER-RELATED, MEMBRANE SUBUNIT"/>
    <property type="match status" value="1"/>
</dbReference>
<dbReference type="Proteomes" id="UP000431901">
    <property type="component" value="Unassembled WGS sequence"/>
</dbReference>
<dbReference type="EMBL" id="WUTW01000002">
    <property type="protein sequence ID" value="MXQ64524.1"/>
    <property type="molecule type" value="Genomic_DNA"/>
</dbReference>
<feature type="transmembrane region" description="Helical" evidence="7">
    <location>
        <begin position="251"/>
        <end position="277"/>
    </location>
</feature>
<keyword evidence="4 7" id="KW-0812">Transmembrane</keyword>
<comment type="similarity">
    <text evidence="7">Belongs to the binding-protein-dependent transport system permease family.</text>
</comment>
<dbReference type="PANTHER" id="PTHR30151:SF41">
    <property type="entry name" value="ABC TRANSPORTER PERMEASE PROTEIN"/>
    <property type="match status" value="1"/>
</dbReference>
<feature type="transmembrane region" description="Helical" evidence="7">
    <location>
        <begin position="29"/>
        <end position="50"/>
    </location>
</feature>
<evidence type="ECO:0000313" key="9">
    <source>
        <dbReference type="EMBL" id="MXQ64524.1"/>
    </source>
</evidence>
<keyword evidence="6 7" id="KW-0472">Membrane</keyword>
<dbReference type="Gene3D" id="1.10.3720.10">
    <property type="entry name" value="MetI-like"/>
    <property type="match status" value="1"/>
</dbReference>
<feature type="transmembrane region" description="Helical" evidence="7">
    <location>
        <begin position="151"/>
        <end position="172"/>
    </location>
</feature>
<dbReference type="InterPro" id="IPR035906">
    <property type="entry name" value="MetI-like_sf"/>
</dbReference>
<dbReference type="InterPro" id="IPR000515">
    <property type="entry name" value="MetI-like"/>
</dbReference>
<evidence type="ECO:0000256" key="2">
    <source>
        <dbReference type="ARBA" id="ARBA00022448"/>
    </source>
</evidence>
<evidence type="ECO:0000256" key="3">
    <source>
        <dbReference type="ARBA" id="ARBA00022475"/>
    </source>
</evidence>
<sequence length="287" mass="30536">MTTVPAVGSFKAFAKAIGAGRLRSLMKRALRALVIPAAVVAIGMGAWYGATHFLLSPSRRFLLPPPQQVWSRSFSDPAHLRPMLDALAVTVKVASLGLLIATAVGVALGAVMSQARWLEGALYPYAVLLQVVPILAIVPLIGLWVGYSTSARVLVCVLISLFPVITNTNFGFRSVDRGLHELFDLGRASWLQRLVRLELPAALPSILTGLRIASGQAVIGAIIGDMFFARGDPGIGTLINNYVAQLRSEDLIAAVLLAAGFGVAVFAFFAVLSSVLVGRWHNSGARR</sequence>
<accession>A0A6I4WBV5</accession>
<comment type="caution">
    <text evidence="9">The sequence shown here is derived from an EMBL/GenBank/DDBJ whole genome shotgun (WGS) entry which is preliminary data.</text>
</comment>
<evidence type="ECO:0000256" key="4">
    <source>
        <dbReference type="ARBA" id="ARBA00022692"/>
    </source>
</evidence>
<dbReference type="RefSeq" id="WP_161102742.1">
    <property type="nucleotide sequence ID" value="NZ_JBHLYI010000001.1"/>
</dbReference>
<evidence type="ECO:0000256" key="6">
    <source>
        <dbReference type="ARBA" id="ARBA00023136"/>
    </source>
</evidence>
<dbReference type="GO" id="GO:0005886">
    <property type="term" value="C:plasma membrane"/>
    <property type="evidence" value="ECO:0007669"/>
    <property type="project" value="UniProtKB-SubCell"/>
</dbReference>
<evidence type="ECO:0000259" key="8">
    <source>
        <dbReference type="PROSITE" id="PS50928"/>
    </source>
</evidence>
<proteinExistence type="inferred from homology"/>
<organism evidence="9 10">
    <name type="scientific">Actinomadura rayongensis</name>
    <dbReference type="NCBI Taxonomy" id="1429076"/>
    <lineage>
        <taxon>Bacteria</taxon>
        <taxon>Bacillati</taxon>
        <taxon>Actinomycetota</taxon>
        <taxon>Actinomycetes</taxon>
        <taxon>Streptosporangiales</taxon>
        <taxon>Thermomonosporaceae</taxon>
        <taxon>Actinomadura</taxon>
    </lineage>
</organism>
<evidence type="ECO:0000256" key="7">
    <source>
        <dbReference type="RuleBase" id="RU363032"/>
    </source>
</evidence>
<feature type="transmembrane region" description="Helical" evidence="7">
    <location>
        <begin position="122"/>
        <end position="145"/>
    </location>
</feature>
<keyword evidence="10" id="KW-1185">Reference proteome</keyword>
<dbReference type="CDD" id="cd06261">
    <property type="entry name" value="TM_PBP2"/>
    <property type="match status" value="1"/>
</dbReference>
<dbReference type="AlphaFoldDB" id="A0A6I4WBV5"/>
<feature type="domain" description="ABC transmembrane type-1" evidence="8">
    <location>
        <begin position="87"/>
        <end position="274"/>
    </location>
</feature>
<dbReference type="Pfam" id="PF00528">
    <property type="entry name" value="BPD_transp_1"/>
    <property type="match status" value="1"/>
</dbReference>
<dbReference type="OrthoDB" id="7274389at2"/>
<evidence type="ECO:0000256" key="1">
    <source>
        <dbReference type="ARBA" id="ARBA00004651"/>
    </source>
</evidence>
<keyword evidence="2 7" id="KW-0813">Transport</keyword>
<dbReference type="GO" id="GO:0055085">
    <property type="term" value="P:transmembrane transport"/>
    <property type="evidence" value="ECO:0007669"/>
    <property type="project" value="InterPro"/>
</dbReference>
<keyword evidence="5 7" id="KW-1133">Transmembrane helix</keyword>